<dbReference type="PANTHER" id="PTHR30481:SF3">
    <property type="entry name" value="DNA ADENINE METHYLASE"/>
    <property type="match status" value="1"/>
</dbReference>
<dbReference type="GO" id="GO:0006298">
    <property type="term" value="P:mismatch repair"/>
    <property type="evidence" value="ECO:0007669"/>
    <property type="project" value="TreeGrafter"/>
</dbReference>
<evidence type="ECO:0000256" key="7">
    <source>
        <dbReference type="RuleBase" id="RU361257"/>
    </source>
</evidence>
<evidence type="ECO:0000256" key="4">
    <source>
        <dbReference type="ARBA" id="ARBA00022679"/>
    </source>
</evidence>
<name>A0A069CT25_WEIOS</name>
<accession>A0A069CT25</accession>
<organism evidence="8 9">
    <name type="scientific">Weissella oryzae (strain DSM 25784 / JCM 18191 / LMG 30913 / SG25)</name>
    <dbReference type="NCBI Taxonomy" id="1329250"/>
    <lineage>
        <taxon>Bacteria</taxon>
        <taxon>Bacillati</taxon>
        <taxon>Bacillota</taxon>
        <taxon>Bacilli</taxon>
        <taxon>Lactobacillales</taxon>
        <taxon>Lactobacillaceae</taxon>
        <taxon>Weissella</taxon>
    </lineage>
</organism>
<dbReference type="Gene3D" id="3.40.50.150">
    <property type="entry name" value="Vaccinia Virus protein VP39"/>
    <property type="match status" value="1"/>
</dbReference>
<dbReference type="EC" id="2.1.1.72" evidence="2 7"/>
<dbReference type="OrthoDB" id="9805629at2"/>
<keyword evidence="4 7" id="KW-0808">Transferase</keyword>
<evidence type="ECO:0000256" key="2">
    <source>
        <dbReference type="ARBA" id="ARBA00011900"/>
    </source>
</evidence>
<dbReference type="PANTHER" id="PTHR30481">
    <property type="entry name" value="DNA ADENINE METHYLASE"/>
    <property type="match status" value="1"/>
</dbReference>
<dbReference type="Pfam" id="PF02086">
    <property type="entry name" value="MethyltransfD12"/>
    <property type="match status" value="1"/>
</dbReference>
<keyword evidence="5 7" id="KW-0949">S-adenosyl-L-methionine</keyword>
<evidence type="ECO:0000256" key="3">
    <source>
        <dbReference type="ARBA" id="ARBA00022603"/>
    </source>
</evidence>
<dbReference type="InterPro" id="IPR002052">
    <property type="entry name" value="DNA_methylase_N6_adenine_CS"/>
</dbReference>
<proteinExistence type="inferred from homology"/>
<evidence type="ECO:0000256" key="6">
    <source>
        <dbReference type="ARBA" id="ARBA00047942"/>
    </source>
</evidence>
<dbReference type="InterPro" id="IPR012327">
    <property type="entry name" value="MeTrfase_D12"/>
</dbReference>
<evidence type="ECO:0000313" key="8">
    <source>
        <dbReference type="EMBL" id="GAK30970.1"/>
    </source>
</evidence>
<sequence>MLIDEIAKEHNLTLKQLSADSNIAYTTLMSMKDSSILDWKSQYIDAVSKALATDIKKLAEKEVLTPFIKWVGGKRQLLNELKKYVPDDFGTYYEPFIGGGALFLNLQPDKAVINDFNPELTNLWRVVKSQPEELVELLRTHQINNSKEYYLDLRLMDRDGRIVSMSEVERAARFMYMNKTGFNGLWRVNSKGQNNVPYGKYANPTIVSPMIIPINKYLSEKNVKIKTGDYQEVVTTAETGDFVYFDPPYIPASSTSVFTSYTANGFGLVQQEQLRDTALKLAKRGVRVMLSNADVPLIEELYSDSLFEIHHVQATRAINSKSSARGKVGEVIITAGLRKRD</sequence>
<comment type="catalytic activity">
    <reaction evidence="6 7">
        <text>a 2'-deoxyadenosine in DNA + S-adenosyl-L-methionine = an N(6)-methyl-2'-deoxyadenosine in DNA + S-adenosyl-L-homocysteine + H(+)</text>
        <dbReference type="Rhea" id="RHEA:15197"/>
        <dbReference type="Rhea" id="RHEA-COMP:12418"/>
        <dbReference type="Rhea" id="RHEA-COMP:12419"/>
        <dbReference type="ChEBI" id="CHEBI:15378"/>
        <dbReference type="ChEBI" id="CHEBI:57856"/>
        <dbReference type="ChEBI" id="CHEBI:59789"/>
        <dbReference type="ChEBI" id="CHEBI:90615"/>
        <dbReference type="ChEBI" id="CHEBI:90616"/>
        <dbReference type="EC" id="2.1.1.72"/>
    </reaction>
</comment>
<reference evidence="9" key="1">
    <citation type="journal article" date="2014" name="Genome Announc.">
        <title>Draft genome sequence of Weissella oryzae SG25T, isolated from fermented rice grains.</title>
        <authorList>
            <person name="Tanizawa Y."/>
            <person name="Fujisawa T."/>
            <person name="Mochizuki T."/>
            <person name="Kaminuma E."/>
            <person name="Suzuki Y."/>
            <person name="Nakamura Y."/>
            <person name="Tohno M."/>
        </authorList>
    </citation>
    <scope>NUCLEOTIDE SEQUENCE [LARGE SCALE GENOMIC DNA]</scope>
    <source>
        <strain evidence="9">DSM 25784 / JCM 18191 / LMG 30913 / SG25</strain>
    </source>
</reference>
<evidence type="ECO:0000256" key="1">
    <source>
        <dbReference type="ARBA" id="ARBA00006594"/>
    </source>
</evidence>
<dbReference type="GO" id="GO:1904047">
    <property type="term" value="F:S-adenosyl-L-methionine binding"/>
    <property type="evidence" value="ECO:0007669"/>
    <property type="project" value="TreeGrafter"/>
</dbReference>
<dbReference type="InterPro" id="IPR023095">
    <property type="entry name" value="Ade_MeTrfase_dom_2"/>
</dbReference>
<dbReference type="PRINTS" id="PR00505">
    <property type="entry name" value="D12N6MTFRASE"/>
</dbReference>
<protein>
    <recommendedName>
        <fullName evidence="2 7">Site-specific DNA-methyltransferase (adenine-specific)</fullName>
        <ecNumber evidence="2 7">2.1.1.72</ecNumber>
    </recommendedName>
</protein>
<dbReference type="STRING" id="1329250.WOSG25_060920"/>
<evidence type="ECO:0000313" key="9">
    <source>
        <dbReference type="Proteomes" id="UP000030643"/>
    </source>
</evidence>
<dbReference type="AlphaFoldDB" id="A0A069CT25"/>
<keyword evidence="9" id="KW-1185">Reference proteome</keyword>
<comment type="similarity">
    <text evidence="1 7">Belongs to the N(4)/N(6)-methyltransferase family.</text>
</comment>
<dbReference type="EMBL" id="DF820489">
    <property type="protein sequence ID" value="GAK30970.1"/>
    <property type="molecule type" value="Genomic_DNA"/>
</dbReference>
<dbReference type="SUPFAM" id="SSF53335">
    <property type="entry name" value="S-adenosyl-L-methionine-dependent methyltransferases"/>
    <property type="match status" value="1"/>
</dbReference>
<dbReference type="PROSITE" id="PS00092">
    <property type="entry name" value="N6_MTASE"/>
    <property type="match status" value="1"/>
</dbReference>
<dbReference type="GO" id="GO:0032259">
    <property type="term" value="P:methylation"/>
    <property type="evidence" value="ECO:0007669"/>
    <property type="project" value="UniProtKB-KW"/>
</dbReference>
<dbReference type="Gene3D" id="1.10.1020.10">
    <property type="entry name" value="Adenine-specific Methyltransferase, Domain 2"/>
    <property type="match status" value="1"/>
</dbReference>
<dbReference type="GO" id="GO:0009007">
    <property type="term" value="F:site-specific DNA-methyltransferase (adenine-specific) activity"/>
    <property type="evidence" value="ECO:0007669"/>
    <property type="project" value="UniProtKB-UniRule"/>
</dbReference>
<dbReference type="GO" id="GO:0043565">
    <property type="term" value="F:sequence-specific DNA binding"/>
    <property type="evidence" value="ECO:0007669"/>
    <property type="project" value="TreeGrafter"/>
</dbReference>
<dbReference type="Proteomes" id="UP000030643">
    <property type="component" value="Unassembled WGS sequence"/>
</dbReference>
<dbReference type="eggNOG" id="COG0338">
    <property type="taxonomic scope" value="Bacteria"/>
</dbReference>
<dbReference type="RefSeq" id="WP_082816184.1">
    <property type="nucleotide sequence ID" value="NZ_DF820489.1"/>
</dbReference>
<dbReference type="InterPro" id="IPR029063">
    <property type="entry name" value="SAM-dependent_MTases_sf"/>
</dbReference>
<evidence type="ECO:0000256" key="5">
    <source>
        <dbReference type="ARBA" id="ARBA00022691"/>
    </source>
</evidence>
<dbReference type="GO" id="GO:0009307">
    <property type="term" value="P:DNA restriction-modification system"/>
    <property type="evidence" value="ECO:0007669"/>
    <property type="project" value="InterPro"/>
</dbReference>
<dbReference type="NCBIfam" id="TIGR00571">
    <property type="entry name" value="dam"/>
    <property type="match status" value="1"/>
</dbReference>
<gene>
    <name evidence="8" type="primary">dpnM</name>
    <name evidence="8" type="ORF">WOSG25_060920</name>
</gene>
<keyword evidence="3 7" id="KW-0489">Methyltransferase</keyword>